<keyword evidence="1" id="KW-0378">Hydrolase</keyword>
<dbReference type="PANTHER" id="PTHR48081">
    <property type="entry name" value="AB HYDROLASE SUPERFAMILY PROTEIN C4A8.06C"/>
    <property type="match status" value="1"/>
</dbReference>
<gene>
    <name evidence="3" type="ORF">FC39_GL000554</name>
</gene>
<dbReference type="RefSeq" id="WP_025080462.1">
    <property type="nucleotide sequence ID" value="NZ_AZGI01000015.1"/>
</dbReference>
<proteinExistence type="predicted"/>
<dbReference type="GO" id="GO:0016787">
    <property type="term" value="F:hydrolase activity"/>
    <property type="evidence" value="ECO:0007669"/>
    <property type="project" value="UniProtKB-KW"/>
</dbReference>
<dbReference type="AlphaFoldDB" id="A0A0R1YDX1"/>
<keyword evidence="4" id="KW-1185">Reference proteome</keyword>
<dbReference type="PANTHER" id="PTHR48081:SF6">
    <property type="entry name" value="PEPTIDASE S9 PROLYL OLIGOPEPTIDASE CATALYTIC DOMAIN-CONTAINING PROTEIN"/>
    <property type="match status" value="1"/>
</dbReference>
<dbReference type="eggNOG" id="COG0657">
    <property type="taxonomic scope" value="Bacteria"/>
</dbReference>
<dbReference type="EMBL" id="AZGI01000015">
    <property type="protein sequence ID" value="KRM40530.1"/>
    <property type="molecule type" value="Genomic_DNA"/>
</dbReference>
<feature type="domain" description="BD-FAE-like" evidence="2">
    <location>
        <begin position="31"/>
        <end position="218"/>
    </location>
</feature>
<dbReference type="Pfam" id="PF20434">
    <property type="entry name" value="BD-FAE"/>
    <property type="match status" value="1"/>
</dbReference>
<dbReference type="PATRIC" id="fig|1423754.3.peg.574"/>
<evidence type="ECO:0000313" key="3">
    <source>
        <dbReference type="EMBL" id="KRM40530.1"/>
    </source>
</evidence>
<accession>A0A0R1YDX1</accession>
<dbReference type="STRING" id="1423754.FC39_GL000554"/>
<comment type="caution">
    <text evidence="3">The sequence shown here is derived from an EMBL/GenBank/DDBJ whole genome shotgun (WGS) entry which is preliminary data.</text>
</comment>
<dbReference type="Gene3D" id="3.40.50.1820">
    <property type="entry name" value="alpha/beta hydrolase"/>
    <property type="match status" value="1"/>
</dbReference>
<organism evidence="3 4">
    <name type="scientific">Lactobacillus hamsteri DSM 5661 = JCM 6256</name>
    <dbReference type="NCBI Taxonomy" id="1423754"/>
    <lineage>
        <taxon>Bacteria</taxon>
        <taxon>Bacillati</taxon>
        <taxon>Bacillota</taxon>
        <taxon>Bacilli</taxon>
        <taxon>Lactobacillales</taxon>
        <taxon>Lactobacillaceae</taxon>
        <taxon>Lactobacillus</taxon>
    </lineage>
</organism>
<protein>
    <submittedName>
        <fullName evidence="3">Pectin acetylesterase</fullName>
    </submittedName>
</protein>
<dbReference type="InterPro" id="IPR029058">
    <property type="entry name" value="AB_hydrolase_fold"/>
</dbReference>
<dbReference type="InterPro" id="IPR050300">
    <property type="entry name" value="GDXG_lipolytic_enzyme"/>
</dbReference>
<dbReference type="InterPro" id="IPR049492">
    <property type="entry name" value="BD-FAE-like_dom"/>
</dbReference>
<evidence type="ECO:0000256" key="1">
    <source>
        <dbReference type="ARBA" id="ARBA00022801"/>
    </source>
</evidence>
<reference evidence="3 4" key="1">
    <citation type="journal article" date="2015" name="Genome Announc.">
        <title>Expanding the biotechnology potential of lactobacilli through comparative genomics of 213 strains and associated genera.</title>
        <authorList>
            <person name="Sun Z."/>
            <person name="Harris H.M."/>
            <person name="McCann A."/>
            <person name="Guo C."/>
            <person name="Argimon S."/>
            <person name="Zhang W."/>
            <person name="Yang X."/>
            <person name="Jeffery I.B."/>
            <person name="Cooney J.C."/>
            <person name="Kagawa T.F."/>
            <person name="Liu W."/>
            <person name="Song Y."/>
            <person name="Salvetti E."/>
            <person name="Wrobel A."/>
            <person name="Rasinkangas P."/>
            <person name="Parkhill J."/>
            <person name="Rea M.C."/>
            <person name="O'Sullivan O."/>
            <person name="Ritari J."/>
            <person name="Douillard F.P."/>
            <person name="Paul Ross R."/>
            <person name="Yang R."/>
            <person name="Briner A.E."/>
            <person name="Felis G.E."/>
            <person name="de Vos W.M."/>
            <person name="Barrangou R."/>
            <person name="Klaenhammer T.R."/>
            <person name="Caufield P.W."/>
            <person name="Cui Y."/>
            <person name="Zhang H."/>
            <person name="O'Toole P.W."/>
        </authorList>
    </citation>
    <scope>NUCLEOTIDE SEQUENCE [LARGE SCALE GENOMIC DNA]</scope>
    <source>
        <strain evidence="3 4">DSM 5661</strain>
    </source>
</reference>
<dbReference type="OrthoDB" id="9794725at2"/>
<dbReference type="Proteomes" id="UP000051223">
    <property type="component" value="Unassembled WGS sequence"/>
</dbReference>
<evidence type="ECO:0000259" key="2">
    <source>
        <dbReference type="Pfam" id="PF20434"/>
    </source>
</evidence>
<dbReference type="SUPFAM" id="SSF53474">
    <property type="entry name" value="alpha/beta-Hydrolases"/>
    <property type="match status" value="2"/>
</dbReference>
<sequence length="282" mass="30946">MQYFEKHIETPLSKDAVLDCYIQDNESCAQDRLRPAIVICPGGGYEEIADREGEPIAIKMLGYGFQAFVLNYSLTPTHFPVALTELSSSVEFVRKNAKKFNISPDAIFVAGFSAGGHLAASLGVYWSSKLLKELGYNSEDIKPNALLLGYSVITSGEYAHHASIVNLLGKKDSNSLKKLHQVSLELHVNELTPPSFIWHTATDDVVPVENSLMFASALKKNNINFELTIYPQGGHGLSLGTIETAHKSGDDIVPCVTNWPDKFAEFAKNIGHTFLSKRGNVC</sequence>
<name>A0A0R1YDX1_9LACO</name>
<evidence type="ECO:0000313" key="4">
    <source>
        <dbReference type="Proteomes" id="UP000051223"/>
    </source>
</evidence>